<evidence type="ECO:0000313" key="3">
    <source>
        <dbReference type="EMBL" id="RLM73931.1"/>
    </source>
</evidence>
<dbReference type="STRING" id="4540.A0A3L6Q767"/>
<name>A0A3L6Q767_PANMI</name>
<sequence>MSIDAAPLPLPSASAISVTATSGLHVVRLSGYSHAKLLLGAGEFVESAAFKAAGHSWRVKVYPNGAGSIALYLVLAGEPKADVHTQFQFSLLRHGSKLTLTHDSGRITDRPVTFNANTRGWGFDNLVEEPDHDHLKDDTILIRCDITVLKERRHDLGTLDLLRDCNDGTTVQETPLQPSASTIAVTASTGCHVVKVSGYAQTKLLPGNGNRIKSAKFKEAGHAWRIWCYPDGDRRRPPGTSRSTSSSSADPRTSTPNTSSAWSSTAN</sequence>
<dbReference type="SUPFAM" id="SSF49599">
    <property type="entry name" value="TRAF domain-like"/>
    <property type="match status" value="2"/>
</dbReference>
<dbReference type="AlphaFoldDB" id="A0A3L6Q767"/>
<dbReference type="GO" id="GO:0016567">
    <property type="term" value="P:protein ubiquitination"/>
    <property type="evidence" value="ECO:0007669"/>
    <property type="project" value="InterPro"/>
</dbReference>
<dbReference type="CDD" id="cd00121">
    <property type="entry name" value="MATH"/>
    <property type="match status" value="2"/>
</dbReference>
<proteinExistence type="predicted"/>
<accession>A0A3L6Q767</accession>
<feature type="domain" description="MATH" evidence="2">
    <location>
        <begin position="22"/>
        <end position="146"/>
    </location>
</feature>
<dbReference type="InterPro" id="IPR045005">
    <property type="entry name" value="BPM1-6"/>
</dbReference>
<evidence type="ECO:0000313" key="4">
    <source>
        <dbReference type="Proteomes" id="UP000275267"/>
    </source>
</evidence>
<dbReference type="Gene3D" id="2.60.210.10">
    <property type="entry name" value="Apoptosis, Tumor Necrosis Factor Receptor Associated Protein 2, Chain A"/>
    <property type="match status" value="2"/>
</dbReference>
<comment type="caution">
    <text evidence="3">The sequence shown here is derived from an EMBL/GenBank/DDBJ whole genome shotgun (WGS) entry which is preliminary data.</text>
</comment>
<evidence type="ECO:0000259" key="2">
    <source>
        <dbReference type="PROSITE" id="PS50144"/>
    </source>
</evidence>
<gene>
    <name evidence="3" type="ORF">C2845_PM15G25470</name>
</gene>
<dbReference type="Proteomes" id="UP000275267">
    <property type="component" value="Unassembled WGS sequence"/>
</dbReference>
<keyword evidence="4" id="KW-1185">Reference proteome</keyword>
<protein>
    <recommendedName>
        <fullName evidence="2">MATH domain-containing protein</fullName>
    </recommendedName>
</protein>
<dbReference type="InterPro" id="IPR002083">
    <property type="entry name" value="MATH/TRAF_dom"/>
</dbReference>
<organism evidence="3 4">
    <name type="scientific">Panicum miliaceum</name>
    <name type="common">Proso millet</name>
    <name type="synonym">Broomcorn millet</name>
    <dbReference type="NCBI Taxonomy" id="4540"/>
    <lineage>
        <taxon>Eukaryota</taxon>
        <taxon>Viridiplantae</taxon>
        <taxon>Streptophyta</taxon>
        <taxon>Embryophyta</taxon>
        <taxon>Tracheophyta</taxon>
        <taxon>Spermatophyta</taxon>
        <taxon>Magnoliopsida</taxon>
        <taxon>Liliopsida</taxon>
        <taxon>Poales</taxon>
        <taxon>Poaceae</taxon>
        <taxon>PACMAD clade</taxon>
        <taxon>Panicoideae</taxon>
        <taxon>Panicodae</taxon>
        <taxon>Paniceae</taxon>
        <taxon>Panicinae</taxon>
        <taxon>Panicum</taxon>
        <taxon>Panicum sect. Panicum</taxon>
    </lineage>
</organism>
<reference evidence="4" key="1">
    <citation type="journal article" date="2019" name="Nat. Commun.">
        <title>The genome of broomcorn millet.</title>
        <authorList>
            <person name="Zou C."/>
            <person name="Miki D."/>
            <person name="Li D."/>
            <person name="Tang Q."/>
            <person name="Xiao L."/>
            <person name="Rajput S."/>
            <person name="Deng P."/>
            <person name="Jia W."/>
            <person name="Huang R."/>
            <person name="Zhang M."/>
            <person name="Sun Y."/>
            <person name="Hu J."/>
            <person name="Fu X."/>
            <person name="Schnable P.S."/>
            <person name="Li F."/>
            <person name="Zhang H."/>
            <person name="Feng B."/>
            <person name="Zhu X."/>
            <person name="Liu R."/>
            <person name="Schnable J.C."/>
            <person name="Zhu J.-K."/>
            <person name="Zhang H."/>
        </authorList>
    </citation>
    <scope>NUCLEOTIDE SEQUENCE [LARGE SCALE GENOMIC DNA]</scope>
</reference>
<dbReference type="EMBL" id="PQIB02000013">
    <property type="protein sequence ID" value="RLM73931.1"/>
    <property type="molecule type" value="Genomic_DNA"/>
</dbReference>
<dbReference type="PANTHER" id="PTHR26379:SF443">
    <property type="entry name" value="MATH DOMAIN CONTAINING PROTEIN"/>
    <property type="match status" value="1"/>
</dbReference>
<feature type="compositionally biased region" description="Polar residues" evidence="1">
    <location>
        <begin position="257"/>
        <end position="267"/>
    </location>
</feature>
<dbReference type="PANTHER" id="PTHR26379">
    <property type="entry name" value="BTB/POZ AND MATH DOMAIN-CONTAINING PROTEIN 1"/>
    <property type="match status" value="1"/>
</dbReference>
<dbReference type="InterPro" id="IPR008974">
    <property type="entry name" value="TRAF-like"/>
</dbReference>
<feature type="compositionally biased region" description="Low complexity" evidence="1">
    <location>
        <begin position="238"/>
        <end position="256"/>
    </location>
</feature>
<dbReference type="OrthoDB" id="695809at2759"/>
<dbReference type="PROSITE" id="PS50144">
    <property type="entry name" value="MATH"/>
    <property type="match status" value="1"/>
</dbReference>
<feature type="region of interest" description="Disordered" evidence="1">
    <location>
        <begin position="229"/>
        <end position="267"/>
    </location>
</feature>
<evidence type="ECO:0000256" key="1">
    <source>
        <dbReference type="SAM" id="MobiDB-lite"/>
    </source>
</evidence>
<dbReference type="Pfam" id="PF22486">
    <property type="entry name" value="MATH_2"/>
    <property type="match status" value="1"/>
</dbReference>